<protein>
    <recommendedName>
        <fullName evidence="4">Peptidase</fullName>
    </recommendedName>
</protein>
<keyword evidence="1" id="KW-1133">Transmembrane helix</keyword>
<name>A0A919UQI6_9ACTN</name>
<evidence type="ECO:0000256" key="1">
    <source>
        <dbReference type="SAM" id="Phobius"/>
    </source>
</evidence>
<organism evidence="2 3">
    <name type="scientific">Acrocarpospora phusangensis</name>
    <dbReference type="NCBI Taxonomy" id="1070424"/>
    <lineage>
        <taxon>Bacteria</taxon>
        <taxon>Bacillati</taxon>
        <taxon>Actinomycetota</taxon>
        <taxon>Actinomycetes</taxon>
        <taxon>Streptosporangiales</taxon>
        <taxon>Streptosporangiaceae</taxon>
        <taxon>Acrocarpospora</taxon>
    </lineage>
</organism>
<dbReference type="RefSeq" id="WP_204043569.1">
    <property type="nucleotide sequence ID" value="NZ_BOOA01000047.1"/>
</dbReference>
<keyword evidence="1" id="KW-0472">Membrane</keyword>
<evidence type="ECO:0000313" key="3">
    <source>
        <dbReference type="Proteomes" id="UP000640052"/>
    </source>
</evidence>
<reference evidence="2" key="1">
    <citation type="submission" date="2021-01" db="EMBL/GenBank/DDBJ databases">
        <title>Whole genome shotgun sequence of Acrocarpospora phusangensis NBRC 108782.</title>
        <authorList>
            <person name="Komaki H."/>
            <person name="Tamura T."/>
        </authorList>
    </citation>
    <scope>NUCLEOTIDE SEQUENCE</scope>
    <source>
        <strain evidence="2">NBRC 108782</strain>
    </source>
</reference>
<accession>A0A919UQI6</accession>
<keyword evidence="3" id="KW-1185">Reference proteome</keyword>
<keyword evidence="1" id="KW-0812">Transmembrane</keyword>
<gene>
    <name evidence="2" type="ORF">Aph01nite_52070</name>
</gene>
<proteinExistence type="predicted"/>
<sequence length="343" mass="36666">MRIVLRRPLILLLVFLGINPVLVGIVGLVGIAPAWADRPDAPGLIGIRLMDEPAVRRGDPRARIYIVDHLSPGSSIRRRLQVTSNSSRPQRVQLYAGAADVLKRHFVAAQNRTANELTNWVRFDRTTAVLPPHGSTTVKATIRIPREAWRGERYGVLWAETEPAGGTRAMSTDRAGVRMYLDIGAGGEPPSDFRIEQLIALRAADGRPAFKALVHNSGQRAVDMSGTLRLSEGPGGVSAGPFPVKPGVSLPPGGRARVVVPLDRTLPEGPWLATLALASGRTQHSTEATITFPREGEAPVVKLTGLLGTAVAVTPRNGALAAGGFVIALMSGYALIRRLRTGK</sequence>
<dbReference type="AlphaFoldDB" id="A0A919UQI6"/>
<dbReference type="EMBL" id="BOOA01000047">
    <property type="protein sequence ID" value="GIH26897.1"/>
    <property type="molecule type" value="Genomic_DNA"/>
</dbReference>
<comment type="caution">
    <text evidence="2">The sequence shown here is derived from an EMBL/GenBank/DDBJ whole genome shotgun (WGS) entry which is preliminary data.</text>
</comment>
<feature type="transmembrane region" description="Helical" evidence="1">
    <location>
        <begin position="318"/>
        <end position="336"/>
    </location>
</feature>
<evidence type="ECO:0000313" key="2">
    <source>
        <dbReference type="EMBL" id="GIH26897.1"/>
    </source>
</evidence>
<dbReference type="Proteomes" id="UP000640052">
    <property type="component" value="Unassembled WGS sequence"/>
</dbReference>
<evidence type="ECO:0008006" key="4">
    <source>
        <dbReference type="Google" id="ProtNLM"/>
    </source>
</evidence>